<dbReference type="Proteomes" id="UP000283210">
    <property type="component" value="Chromosome 14"/>
</dbReference>
<feature type="compositionally biased region" description="Polar residues" evidence="1">
    <location>
        <begin position="211"/>
        <end position="221"/>
    </location>
</feature>
<keyword evidence="3" id="KW-1185">Reference proteome</keyword>
<dbReference type="AlphaFoldDB" id="A0A437CL62"/>
<dbReference type="EMBL" id="CM012450">
    <property type="protein sequence ID" value="RVE63522.1"/>
    <property type="molecule type" value="Genomic_DNA"/>
</dbReference>
<evidence type="ECO:0000313" key="3">
    <source>
        <dbReference type="Proteomes" id="UP000283210"/>
    </source>
</evidence>
<protein>
    <submittedName>
        <fullName evidence="2">Uncharacterized protein</fullName>
    </submittedName>
</protein>
<name>A0A437CL62_ORYJA</name>
<reference evidence="2 3" key="1">
    <citation type="submission" date="2018-11" db="EMBL/GenBank/DDBJ databases">
        <authorList>
            <person name="Lopez-Roques C."/>
            <person name="Donnadieu C."/>
            <person name="Bouchez O."/>
            <person name="Klopp C."/>
            <person name="Cabau C."/>
            <person name="Zahm M."/>
        </authorList>
    </citation>
    <scope>NUCLEOTIDE SEQUENCE [LARGE SCALE GENOMIC DNA]</scope>
    <source>
        <strain evidence="2">RS831</strain>
        <tissue evidence="2">Whole body</tissue>
    </source>
</reference>
<feature type="compositionally biased region" description="Basic residues" evidence="1">
    <location>
        <begin position="46"/>
        <end position="55"/>
    </location>
</feature>
<feature type="region of interest" description="Disordered" evidence="1">
    <location>
        <begin position="1"/>
        <end position="171"/>
    </location>
</feature>
<dbReference type="OrthoDB" id="9908814at2759"/>
<feature type="compositionally biased region" description="Basic and acidic residues" evidence="1">
    <location>
        <begin position="153"/>
        <end position="171"/>
    </location>
</feature>
<organism evidence="2 3">
    <name type="scientific">Oryzias javanicus</name>
    <name type="common">Javanese ricefish</name>
    <name type="synonym">Aplocheilus javanicus</name>
    <dbReference type="NCBI Taxonomy" id="123683"/>
    <lineage>
        <taxon>Eukaryota</taxon>
        <taxon>Metazoa</taxon>
        <taxon>Chordata</taxon>
        <taxon>Craniata</taxon>
        <taxon>Vertebrata</taxon>
        <taxon>Euteleostomi</taxon>
        <taxon>Actinopterygii</taxon>
        <taxon>Neopterygii</taxon>
        <taxon>Teleostei</taxon>
        <taxon>Neoteleostei</taxon>
        <taxon>Acanthomorphata</taxon>
        <taxon>Ovalentaria</taxon>
        <taxon>Atherinomorphae</taxon>
        <taxon>Beloniformes</taxon>
        <taxon>Adrianichthyidae</taxon>
        <taxon>Oryziinae</taxon>
        <taxon>Oryzias</taxon>
    </lineage>
</organism>
<accession>A0A437CL62</accession>
<gene>
    <name evidence="2" type="ORF">OJAV_G00137150</name>
</gene>
<evidence type="ECO:0000313" key="2">
    <source>
        <dbReference type="EMBL" id="RVE63522.1"/>
    </source>
</evidence>
<evidence type="ECO:0000256" key="1">
    <source>
        <dbReference type="SAM" id="MobiDB-lite"/>
    </source>
</evidence>
<feature type="compositionally biased region" description="Basic and acidic residues" evidence="1">
    <location>
        <begin position="10"/>
        <end position="29"/>
    </location>
</feature>
<proteinExistence type="predicted"/>
<feature type="region of interest" description="Disordered" evidence="1">
    <location>
        <begin position="207"/>
        <end position="237"/>
    </location>
</feature>
<sequence length="313" mass="35570">MEKYASSVHPRQDSRGVRGTKSDMPDHPDKKHKQGKSSNSRSQQARQHHQSRRHHQSDESLSQDFHSAEENVVSDHQQKLRHLKQKGLEDGDDTVPLIKGHQSKNYAKQRRKSKSSQSGLTKGSSKNRRASRQSLGRDGSFRKTKSMDNLTTPRDKEENESKDENEQERNMCEVRKNVMKEKMKFSAFLNEITRQVLSPMRLTTLGVTDAQRPSSPGQISNKSREVDASSDKLCQQRSRPANTVHTVVIINLTIKTAANQTISIAIEITSDTTRSTVKLTITVMIMTIKKFIMFMVSTMVIVEYINIKVITPE</sequence>
<reference evidence="2 3" key="2">
    <citation type="submission" date="2019-01" db="EMBL/GenBank/DDBJ databases">
        <title>A chromosome length genome reference of the Java medaka (oryzias javanicus).</title>
        <authorList>
            <person name="Herpin A."/>
            <person name="Takehana Y."/>
            <person name="Naruse K."/>
            <person name="Ansai S."/>
            <person name="Kawaguchi M."/>
        </authorList>
    </citation>
    <scope>NUCLEOTIDE SEQUENCE [LARGE SCALE GENOMIC DNA]</scope>
    <source>
        <strain evidence="2">RS831</strain>
        <tissue evidence="2">Whole body</tissue>
    </source>
</reference>